<evidence type="ECO:0000313" key="6">
    <source>
        <dbReference type="EMBL" id="RZI45879.1"/>
    </source>
</evidence>
<dbReference type="PIRSF" id="PIRSF006806">
    <property type="entry name" value="FTHF_cligase"/>
    <property type="match status" value="1"/>
</dbReference>
<comment type="similarity">
    <text evidence="1 5">Belongs to the 5-formyltetrahydrofolate cyclo-ligase family.</text>
</comment>
<dbReference type="PANTHER" id="PTHR23407:SF1">
    <property type="entry name" value="5-FORMYLTETRAHYDROFOLATE CYCLO-LIGASE"/>
    <property type="match status" value="1"/>
</dbReference>
<proteinExistence type="inferred from homology"/>
<keyword evidence="6" id="KW-0436">Ligase</keyword>
<dbReference type="GO" id="GO:0030272">
    <property type="term" value="F:5-formyltetrahydrofolate cyclo-ligase activity"/>
    <property type="evidence" value="ECO:0007669"/>
    <property type="project" value="UniProtKB-EC"/>
</dbReference>
<keyword evidence="3 4" id="KW-0067">ATP-binding</keyword>
<gene>
    <name evidence="6" type="ORF">EQU50_05465</name>
</gene>
<dbReference type="Pfam" id="PF01812">
    <property type="entry name" value="5-FTHF_cyc-lig"/>
    <property type="match status" value="1"/>
</dbReference>
<comment type="catalytic activity">
    <reaction evidence="5">
        <text>(6S)-5-formyl-5,6,7,8-tetrahydrofolate + ATP = (6R)-5,10-methenyltetrahydrofolate + ADP + phosphate</text>
        <dbReference type="Rhea" id="RHEA:10488"/>
        <dbReference type="ChEBI" id="CHEBI:30616"/>
        <dbReference type="ChEBI" id="CHEBI:43474"/>
        <dbReference type="ChEBI" id="CHEBI:57455"/>
        <dbReference type="ChEBI" id="CHEBI:57457"/>
        <dbReference type="ChEBI" id="CHEBI:456216"/>
        <dbReference type="EC" id="6.3.3.2"/>
    </reaction>
</comment>
<evidence type="ECO:0000256" key="1">
    <source>
        <dbReference type="ARBA" id="ARBA00010638"/>
    </source>
</evidence>
<dbReference type="EMBL" id="SCFB01000006">
    <property type="protein sequence ID" value="RZI45879.1"/>
    <property type="molecule type" value="Genomic_DNA"/>
</dbReference>
<dbReference type="OrthoDB" id="9801938at2"/>
<evidence type="ECO:0000256" key="5">
    <source>
        <dbReference type="RuleBase" id="RU361279"/>
    </source>
</evidence>
<protein>
    <recommendedName>
        <fullName evidence="5">5-formyltetrahydrofolate cyclo-ligase</fullName>
        <ecNumber evidence="5">6.3.3.2</ecNumber>
    </recommendedName>
</protein>
<sequence>MAKQTQRTDMLKTLGLLDWTAISDQINHHLQEYFAGRSSLVIAGFSQHQFEPDIMSYLQFWHQQGGVCCLPVIVGPDQALAFRQWNVDKPLVKGVYDIWTPPETEPEVIPDVLLVPLVAFGPFGARLGRGGGYYDRTIKALRGRVQKPQVIGVAAHQQFIEFLETNPHDEPLDGVVTDKGIWSEGFR</sequence>
<dbReference type="NCBIfam" id="TIGR02727">
    <property type="entry name" value="MTHFS_bact"/>
    <property type="match status" value="1"/>
</dbReference>
<dbReference type="GO" id="GO:0005524">
    <property type="term" value="F:ATP binding"/>
    <property type="evidence" value="ECO:0007669"/>
    <property type="project" value="UniProtKB-KW"/>
</dbReference>
<feature type="binding site" evidence="4">
    <location>
        <begin position="3"/>
        <end position="7"/>
    </location>
    <ligand>
        <name>ATP</name>
        <dbReference type="ChEBI" id="CHEBI:30616"/>
    </ligand>
</feature>
<dbReference type="EC" id="6.3.3.2" evidence="5"/>
<evidence type="ECO:0000313" key="7">
    <source>
        <dbReference type="Proteomes" id="UP000293550"/>
    </source>
</evidence>
<dbReference type="InterPro" id="IPR037171">
    <property type="entry name" value="NagB/RpiA_transferase-like"/>
</dbReference>
<organism evidence="6 7">
    <name type="scientific">Candidatus Finniella inopinata</name>
    <dbReference type="NCBI Taxonomy" id="1696036"/>
    <lineage>
        <taxon>Bacteria</taxon>
        <taxon>Pseudomonadati</taxon>
        <taxon>Pseudomonadota</taxon>
        <taxon>Alphaproteobacteria</taxon>
        <taxon>Holosporales</taxon>
        <taxon>Candidatus Paracaedibacteraceae</taxon>
        <taxon>Candidatus Finniella</taxon>
    </lineage>
</organism>
<dbReference type="InterPro" id="IPR024185">
    <property type="entry name" value="FTHF_cligase-like_sf"/>
</dbReference>
<comment type="cofactor">
    <cofactor evidence="5">
        <name>Mg(2+)</name>
        <dbReference type="ChEBI" id="CHEBI:18420"/>
    </cofactor>
</comment>
<reference evidence="6 7" key="1">
    <citation type="submission" date="2018-10" db="EMBL/GenBank/DDBJ databases">
        <title>An updated phylogeny of the Alphaproteobacteria reveals that the parasitic Rickettsiales and Holosporales have independent origins.</title>
        <authorList>
            <person name="Munoz-Gomez S.A."/>
            <person name="Hess S."/>
            <person name="Burger G."/>
            <person name="Lang B.F."/>
            <person name="Susko E."/>
            <person name="Slamovits C.H."/>
            <person name="Roger A.J."/>
        </authorList>
    </citation>
    <scope>NUCLEOTIDE SEQUENCE [LARGE SCALE GENOMIC DNA]</scope>
    <source>
        <strain evidence="6">HOLO01</strain>
    </source>
</reference>
<dbReference type="GO" id="GO:0046872">
    <property type="term" value="F:metal ion binding"/>
    <property type="evidence" value="ECO:0007669"/>
    <property type="project" value="UniProtKB-KW"/>
</dbReference>
<dbReference type="GO" id="GO:0035999">
    <property type="term" value="P:tetrahydrofolate interconversion"/>
    <property type="evidence" value="ECO:0007669"/>
    <property type="project" value="TreeGrafter"/>
</dbReference>
<dbReference type="GO" id="GO:0009396">
    <property type="term" value="P:folic acid-containing compound biosynthetic process"/>
    <property type="evidence" value="ECO:0007669"/>
    <property type="project" value="TreeGrafter"/>
</dbReference>
<keyword evidence="5" id="KW-0460">Magnesium</keyword>
<dbReference type="SUPFAM" id="SSF100950">
    <property type="entry name" value="NagB/RpiA/CoA transferase-like"/>
    <property type="match status" value="1"/>
</dbReference>
<feature type="binding site" evidence="4">
    <location>
        <position position="51"/>
    </location>
    <ligand>
        <name>substrate</name>
    </ligand>
</feature>
<accession>A0A4Q7DI76</accession>
<dbReference type="InterPro" id="IPR002698">
    <property type="entry name" value="FTHF_cligase"/>
</dbReference>
<dbReference type="AlphaFoldDB" id="A0A4Q7DI76"/>
<comment type="caution">
    <text evidence="6">The sequence shown here is derived from an EMBL/GenBank/DDBJ whole genome shotgun (WGS) entry which is preliminary data.</text>
</comment>
<evidence type="ECO:0000256" key="4">
    <source>
        <dbReference type="PIRSR" id="PIRSR006806-1"/>
    </source>
</evidence>
<evidence type="ECO:0000256" key="2">
    <source>
        <dbReference type="ARBA" id="ARBA00022741"/>
    </source>
</evidence>
<keyword evidence="5" id="KW-0479">Metal-binding</keyword>
<keyword evidence="2 4" id="KW-0547">Nucleotide-binding</keyword>
<keyword evidence="7" id="KW-1185">Reference proteome</keyword>
<feature type="binding site" evidence="4">
    <location>
        <begin position="126"/>
        <end position="134"/>
    </location>
    <ligand>
        <name>ATP</name>
        <dbReference type="ChEBI" id="CHEBI:30616"/>
    </ligand>
</feature>
<dbReference type="Gene3D" id="3.40.50.10420">
    <property type="entry name" value="NagB/RpiA/CoA transferase-like"/>
    <property type="match status" value="1"/>
</dbReference>
<dbReference type="PANTHER" id="PTHR23407">
    <property type="entry name" value="ATPASE INHIBITOR/5-FORMYLTETRAHYDROFOLATE CYCLO-LIGASE"/>
    <property type="match status" value="1"/>
</dbReference>
<dbReference type="RefSeq" id="WP_130154131.1">
    <property type="nucleotide sequence ID" value="NZ_SCFB01000006.1"/>
</dbReference>
<dbReference type="Proteomes" id="UP000293550">
    <property type="component" value="Unassembled WGS sequence"/>
</dbReference>
<name>A0A4Q7DI76_9PROT</name>
<evidence type="ECO:0000256" key="3">
    <source>
        <dbReference type="ARBA" id="ARBA00022840"/>
    </source>
</evidence>